<proteinExistence type="predicted"/>
<dbReference type="Pfam" id="PF01814">
    <property type="entry name" value="Hemerythrin"/>
    <property type="match status" value="1"/>
</dbReference>
<evidence type="ECO:0000259" key="5">
    <source>
        <dbReference type="Pfam" id="PF01814"/>
    </source>
</evidence>
<keyword evidence="2" id="KW-0963">Cytoplasm</keyword>
<keyword evidence="4" id="KW-0408">Iron</keyword>
<feature type="domain" description="Hemerythrin-like" evidence="5">
    <location>
        <begin position="83"/>
        <end position="230"/>
    </location>
</feature>
<evidence type="ECO:0000256" key="1">
    <source>
        <dbReference type="ARBA" id="ARBA00004496"/>
    </source>
</evidence>
<keyword evidence="3" id="KW-0479">Metal-binding</keyword>
<dbReference type="Pfam" id="PF04405">
    <property type="entry name" value="ScdA_N"/>
    <property type="match status" value="1"/>
</dbReference>
<evidence type="ECO:0000313" key="7">
    <source>
        <dbReference type="Proteomes" id="UP000709959"/>
    </source>
</evidence>
<evidence type="ECO:0000256" key="4">
    <source>
        <dbReference type="ARBA" id="ARBA00023004"/>
    </source>
</evidence>
<sequence length="239" mass="26353">MTSLNAQTRLGDLIKTQPEAMRYFESVGIDYCCGGHRPLGEACDAVGLDCDSVLKTLGSLPKAAEGSPSPADWEKATLTDLIAHIVPTHHDFLRTELPRLDKLVTKVLEVHGERHPEMERIYDLFQALTADLMPHLMKEEQILYPFIRSMESGQQGGACFGTVQSPIRVMEMEHEAVGAILAELRKLTNSYTAPADGCATFQALYQGLAGLEADIHLHIYLENQILHPRAIAMESSLQG</sequence>
<dbReference type="PANTHER" id="PTHR36438:SF1">
    <property type="entry name" value="IRON-SULFUR CLUSTER REPAIR PROTEIN YTFE"/>
    <property type="match status" value="1"/>
</dbReference>
<dbReference type="Proteomes" id="UP000709959">
    <property type="component" value="Unassembled WGS sequence"/>
</dbReference>
<dbReference type="EMBL" id="JADKCH010000023">
    <property type="protein sequence ID" value="MBK8573591.1"/>
    <property type="molecule type" value="Genomic_DNA"/>
</dbReference>
<dbReference type="GO" id="GO:0046872">
    <property type="term" value="F:metal ion binding"/>
    <property type="evidence" value="ECO:0007669"/>
    <property type="project" value="UniProtKB-KW"/>
</dbReference>
<dbReference type="GO" id="GO:0005737">
    <property type="term" value="C:cytoplasm"/>
    <property type="evidence" value="ECO:0007669"/>
    <property type="project" value="UniProtKB-SubCell"/>
</dbReference>
<evidence type="ECO:0000313" key="6">
    <source>
        <dbReference type="EMBL" id="MBK8573591.1"/>
    </source>
</evidence>
<accession>A0A936K6Y4</accession>
<comment type="subcellular location">
    <subcellularLocation>
        <location evidence="1">Cytoplasm</location>
    </subcellularLocation>
</comment>
<dbReference type="PANTHER" id="PTHR36438">
    <property type="entry name" value="IRON-SULFUR CLUSTER REPAIR PROTEIN YTFE"/>
    <property type="match status" value="1"/>
</dbReference>
<protein>
    <submittedName>
        <fullName evidence="6">Iron-sulfur cluster repair di-iron protein</fullName>
    </submittedName>
</protein>
<evidence type="ECO:0000256" key="3">
    <source>
        <dbReference type="ARBA" id="ARBA00022723"/>
    </source>
</evidence>
<name>A0A936K6Y4_9BACT</name>
<gene>
    <name evidence="6" type="primary">ric</name>
    <name evidence="6" type="ORF">IPN91_13390</name>
</gene>
<dbReference type="InterPro" id="IPR019903">
    <property type="entry name" value="RIC_family"/>
</dbReference>
<organism evidence="6 7">
    <name type="scientific">Candidatus Geothrix odensensis</name>
    <dbReference type="NCBI Taxonomy" id="2954440"/>
    <lineage>
        <taxon>Bacteria</taxon>
        <taxon>Pseudomonadati</taxon>
        <taxon>Acidobacteriota</taxon>
        <taxon>Holophagae</taxon>
        <taxon>Holophagales</taxon>
        <taxon>Holophagaceae</taxon>
        <taxon>Geothrix</taxon>
    </lineage>
</organism>
<dbReference type="InterPro" id="IPR012312">
    <property type="entry name" value="Hemerythrin-like"/>
</dbReference>
<dbReference type="AlphaFoldDB" id="A0A936K6Y4"/>
<dbReference type="Gene3D" id="1.20.120.520">
    <property type="entry name" value="nmb1532 protein domain like"/>
    <property type="match status" value="1"/>
</dbReference>
<dbReference type="NCBIfam" id="TIGR03652">
    <property type="entry name" value="FeS_repair_RIC"/>
    <property type="match status" value="1"/>
</dbReference>
<comment type="caution">
    <text evidence="6">The sequence shown here is derived from an EMBL/GenBank/DDBJ whole genome shotgun (WGS) entry which is preliminary data.</text>
</comment>
<reference evidence="6 7" key="1">
    <citation type="submission" date="2020-10" db="EMBL/GenBank/DDBJ databases">
        <title>Connecting structure to function with the recovery of over 1000 high-quality activated sludge metagenome-assembled genomes encoding full-length rRNA genes using long-read sequencing.</title>
        <authorList>
            <person name="Singleton C.M."/>
            <person name="Petriglieri F."/>
            <person name="Kristensen J.M."/>
            <person name="Kirkegaard R.H."/>
            <person name="Michaelsen T.Y."/>
            <person name="Andersen M.H."/>
            <person name="Karst S.M."/>
            <person name="Dueholm M.S."/>
            <person name="Nielsen P.H."/>
            <person name="Albertsen M."/>
        </authorList>
    </citation>
    <scope>NUCLEOTIDE SEQUENCE [LARGE SCALE GENOMIC DNA]</scope>
    <source>
        <strain evidence="6">OdNE_18-Q3-R46-58_MAXAC.008</strain>
    </source>
</reference>
<evidence type="ECO:0000256" key="2">
    <source>
        <dbReference type="ARBA" id="ARBA00022490"/>
    </source>
</evidence>